<dbReference type="Gene3D" id="2.60.40.10">
    <property type="entry name" value="Immunoglobulins"/>
    <property type="match status" value="1"/>
</dbReference>
<dbReference type="EMBL" id="CP115543">
    <property type="protein sequence ID" value="WNH48016.1"/>
    <property type="molecule type" value="Genomic_DNA"/>
</dbReference>
<feature type="chain" id="PRO_5046330875" evidence="1">
    <location>
        <begin position="22"/>
        <end position="233"/>
    </location>
</feature>
<keyword evidence="1" id="KW-0732">Signal</keyword>
<dbReference type="InterPro" id="IPR013783">
    <property type="entry name" value="Ig-like_fold"/>
</dbReference>
<dbReference type="Proteomes" id="UP001305421">
    <property type="component" value="Chromosome"/>
</dbReference>
<sequence length="233" mass="24967">MRLHRTVFLLLFLLFAAPVSANLDVHPMRVHVDSGRTTSIRVHAQSPRTQYVRATVKRVVDPAGDAEHEVDEPPGDAAALAVTPGMFALAGGGSRLVRAIALAPVAEETAFRVYFEGVRGEDPDASAEVGPTASATIGVSLVWGVLVNVLPADGRVAMQLLDGALHNRGTLRLGIRRIEQCVAGACTTHDIERSVYPGAALALPFQPAAGARLRVDYRLSRDGYREHQQVLLP</sequence>
<keyword evidence="3" id="KW-1185">Reference proteome</keyword>
<feature type="signal peptide" evidence="1">
    <location>
        <begin position="1"/>
        <end position="21"/>
    </location>
</feature>
<dbReference type="RefSeq" id="WP_311182695.1">
    <property type="nucleotide sequence ID" value="NZ_CP115543.1"/>
</dbReference>
<evidence type="ECO:0000256" key="1">
    <source>
        <dbReference type="SAM" id="SignalP"/>
    </source>
</evidence>
<name>A0ABY9YBK8_9GAMM</name>
<evidence type="ECO:0000313" key="2">
    <source>
        <dbReference type="EMBL" id="WNH48016.1"/>
    </source>
</evidence>
<evidence type="ECO:0000313" key="3">
    <source>
        <dbReference type="Proteomes" id="UP001305421"/>
    </source>
</evidence>
<organism evidence="2 3">
    <name type="scientific">Stenotrophomonas aracearum</name>
    <dbReference type="NCBI Taxonomy" id="3003272"/>
    <lineage>
        <taxon>Bacteria</taxon>
        <taxon>Pseudomonadati</taxon>
        <taxon>Pseudomonadota</taxon>
        <taxon>Gammaproteobacteria</taxon>
        <taxon>Lysobacterales</taxon>
        <taxon>Lysobacteraceae</taxon>
        <taxon>Stenotrophomonas</taxon>
    </lineage>
</organism>
<dbReference type="InterPro" id="IPR008962">
    <property type="entry name" value="PapD-like_sf"/>
</dbReference>
<proteinExistence type="predicted"/>
<dbReference type="SUPFAM" id="SSF49354">
    <property type="entry name" value="PapD-like"/>
    <property type="match status" value="1"/>
</dbReference>
<protein>
    <submittedName>
        <fullName evidence="2">Pilus assembly protein</fullName>
    </submittedName>
</protein>
<reference evidence="2 3" key="1">
    <citation type="submission" date="2022-12" db="EMBL/GenBank/DDBJ databases">
        <title>Two new species, Stenotrophomonas aracearum and Stenotrophomonas oahuensis, isolated from Anthurium (Araceae family) in Hawaii.</title>
        <authorList>
            <person name="Chunag S.C."/>
            <person name="Dobhal S."/>
            <person name="Alvarez A."/>
            <person name="Arif M."/>
        </authorList>
    </citation>
    <scope>NUCLEOTIDE SEQUENCE [LARGE SCALE GENOMIC DNA]</scope>
    <source>
        <strain evidence="2 3">A5588</strain>
    </source>
</reference>
<accession>A0ABY9YBK8</accession>
<gene>
    <name evidence="2" type="ORF">PDM28_15230</name>
</gene>